<dbReference type="InterPro" id="IPR051396">
    <property type="entry name" value="Bact_Antivir_Def_Nuclease"/>
</dbReference>
<reference evidence="3" key="1">
    <citation type="submission" date="2012-11" db="EMBL/GenBank/DDBJ databases">
        <authorList>
            <person name="Lucero-Rivera Y.E."/>
            <person name="Tovar-Ramirez D."/>
        </authorList>
    </citation>
    <scope>NUCLEOTIDE SEQUENCE [LARGE SCALE GENOMIC DNA]</scope>
    <source>
        <strain evidence="3">Araruama</strain>
    </source>
</reference>
<dbReference type="PANTHER" id="PTHR43581">
    <property type="entry name" value="ATP/GTP PHOSPHATASE"/>
    <property type="match status" value="1"/>
</dbReference>
<feature type="domain" description="Endonuclease GajA/Old nuclease/RecF-like AAA" evidence="1">
    <location>
        <begin position="58"/>
        <end position="127"/>
    </location>
</feature>
<dbReference type="Gene3D" id="3.40.50.300">
    <property type="entry name" value="P-loop containing nucleotide triphosphate hydrolases"/>
    <property type="match status" value="1"/>
</dbReference>
<comment type="caution">
    <text evidence="2">The sequence shown here is derived from an EMBL/GenBank/DDBJ whole genome shotgun (WGS) entry which is preliminary data.</text>
</comment>
<dbReference type="Proteomes" id="UP000189670">
    <property type="component" value="Unassembled WGS sequence"/>
</dbReference>
<accession>A0A1V1NT29</accession>
<dbReference type="EMBL" id="ATBP01002546">
    <property type="protein sequence ID" value="ETR65737.1"/>
    <property type="molecule type" value="Genomic_DNA"/>
</dbReference>
<dbReference type="SUPFAM" id="SSF52540">
    <property type="entry name" value="P-loop containing nucleoside triphosphate hydrolases"/>
    <property type="match status" value="1"/>
</dbReference>
<proteinExistence type="predicted"/>
<protein>
    <submittedName>
        <fullName evidence="2">ATPase</fullName>
    </submittedName>
</protein>
<gene>
    <name evidence="2" type="ORF">OMM_05935</name>
</gene>
<dbReference type="Pfam" id="PF13175">
    <property type="entry name" value="AAA_15"/>
    <property type="match status" value="1"/>
</dbReference>
<evidence type="ECO:0000313" key="2">
    <source>
        <dbReference type="EMBL" id="ETR65737.1"/>
    </source>
</evidence>
<dbReference type="InterPro" id="IPR041685">
    <property type="entry name" value="AAA_GajA/Old/RecF-like"/>
</dbReference>
<evidence type="ECO:0000259" key="1">
    <source>
        <dbReference type="Pfam" id="PF13175"/>
    </source>
</evidence>
<sequence>MRTSSASLAEEYDKSDLEDRSNLVLQCLQIIDPTISQIKTLTIGKPAIYIKRKNNKQLPIILFGEAMTRVVQFILSMINHNNSILLIDEIETGIHYTNQLELWKMLFKLSMEFNIQLFATTHSYEMIKSFSEALSEGSSDVGAYFEITEDIRTNQIVAVKRTVDILKYELDQKMELRGE</sequence>
<dbReference type="PANTHER" id="PTHR43581:SF4">
    <property type="entry name" value="ATP_GTP PHOSPHATASE"/>
    <property type="match status" value="1"/>
</dbReference>
<name>A0A1V1NT29_9BACT</name>
<organism evidence="2 3">
    <name type="scientific">Candidatus Magnetoglobus multicellularis str. Araruama</name>
    <dbReference type="NCBI Taxonomy" id="890399"/>
    <lineage>
        <taxon>Bacteria</taxon>
        <taxon>Pseudomonadati</taxon>
        <taxon>Thermodesulfobacteriota</taxon>
        <taxon>Desulfobacteria</taxon>
        <taxon>Desulfobacterales</taxon>
        <taxon>Desulfobacteraceae</taxon>
        <taxon>Candidatus Magnetoglobus</taxon>
    </lineage>
</organism>
<evidence type="ECO:0000313" key="3">
    <source>
        <dbReference type="Proteomes" id="UP000189670"/>
    </source>
</evidence>
<dbReference type="InterPro" id="IPR027417">
    <property type="entry name" value="P-loop_NTPase"/>
</dbReference>
<dbReference type="AlphaFoldDB" id="A0A1V1NT29"/>